<accession>A0AAE3M3I9</accession>
<evidence type="ECO:0000313" key="3">
    <source>
        <dbReference type="Proteomes" id="UP001209229"/>
    </source>
</evidence>
<keyword evidence="3" id="KW-1185">Reference proteome</keyword>
<proteinExistence type="predicted"/>
<dbReference type="NCBIfam" id="TIGR03798">
    <property type="entry name" value="leader_Nif11"/>
    <property type="match status" value="1"/>
</dbReference>
<protein>
    <submittedName>
        <fullName evidence="2">Nif11-like leader peptide family natural product</fullName>
    </submittedName>
</protein>
<dbReference type="InterPro" id="IPR022516">
    <property type="entry name" value="CHP03798_Ocin"/>
</dbReference>
<reference evidence="2" key="1">
    <citation type="submission" date="2022-10" db="EMBL/GenBank/DDBJ databases">
        <authorList>
            <person name="Yu W.X."/>
        </authorList>
    </citation>
    <scope>NUCLEOTIDE SEQUENCE</scope>
    <source>
        <strain evidence="2">AAT</strain>
    </source>
</reference>
<name>A0AAE3M3I9_9BACT</name>
<dbReference type="Pfam" id="PF07862">
    <property type="entry name" value="Nif11"/>
    <property type="match status" value="1"/>
</dbReference>
<dbReference type="AlphaFoldDB" id="A0AAE3M3I9"/>
<sequence>MSLESVEALLEKGGADEAFRAKYNAANTKEEFVKRAIEDGYDFTVEELMKVVNSNGDQFESFGNPPKRTIWY</sequence>
<evidence type="ECO:0000313" key="2">
    <source>
        <dbReference type="EMBL" id="MCW3786464.1"/>
    </source>
</evidence>
<organism evidence="2 3">
    <name type="scientific">Plebeiibacterium sediminum</name>
    <dbReference type="NCBI Taxonomy" id="2992112"/>
    <lineage>
        <taxon>Bacteria</taxon>
        <taxon>Pseudomonadati</taxon>
        <taxon>Bacteroidota</taxon>
        <taxon>Bacteroidia</taxon>
        <taxon>Marinilabiliales</taxon>
        <taxon>Marinilabiliaceae</taxon>
        <taxon>Plebeiibacterium</taxon>
    </lineage>
</organism>
<dbReference type="RefSeq" id="WP_301190028.1">
    <property type="nucleotide sequence ID" value="NZ_JAPDPJ010000014.1"/>
</dbReference>
<dbReference type="Proteomes" id="UP001209229">
    <property type="component" value="Unassembled WGS sequence"/>
</dbReference>
<feature type="domain" description="Nif11" evidence="1">
    <location>
        <begin position="1"/>
        <end position="48"/>
    </location>
</feature>
<gene>
    <name evidence="2" type="ORF">OM075_08290</name>
</gene>
<dbReference type="InterPro" id="IPR012903">
    <property type="entry name" value="Nif11"/>
</dbReference>
<comment type="caution">
    <text evidence="2">The sequence shown here is derived from an EMBL/GenBank/DDBJ whole genome shotgun (WGS) entry which is preliminary data.</text>
</comment>
<dbReference type="EMBL" id="JAPDPJ010000014">
    <property type="protein sequence ID" value="MCW3786464.1"/>
    <property type="molecule type" value="Genomic_DNA"/>
</dbReference>
<evidence type="ECO:0000259" key="1">
    <source>
        <dbReference type="Pfam" id="PF07862"/>
    </source>
</evidence>